<dbReference type="WBParaSite" id="PSU_v2.g19140.t1">
    <property type="protein sequence ID" value="PSU_v2.g19140.t1"/>
    <property type="gene ID" value="PSU_v2.g19140"/>
</dbReference>
<evidence type="ECO:0000313" key="2">
    <source>
        <dbReference type="WBParaSite" id="PSU_v2.g19140.t1"/>
    </source>
</evidence>
<name>A0A914YIK8_9BILA</name>
<organism evidence="1 2">
    <name type="scientific">Panagrolaimus superbus</name>
    <dbReference type="NCBI Taxonomy" id="310955"/>
    <lineage>
        <taxon>Eukaryota</taxon>
        <taxon>Metazoa</taxon>
        <taxon>Ecdysozoa</taxon>
        <taxon>Nematoda</taxon>
        <taxon>Chromadorea</taxon>
        <taxon>Rhabditida</taxon>
        <taxon>Tylenchina</taxon>
        <taxon>Panagrolaimomorpha</taxon>
        <taxon>Panagrolaimoidea</taxon>
        <taxon>Panagrolaimidae</taxon>
        <taxon>Panagrolaimus</taxon>
    </lineage>
</organism>
<dbReference type="Proteomes" id="UP000887577">
    <property type="component" value="Unplaced"/>
</dbReference>
<accession>A0A914YIK8</accession>
<proteinExistence type="predicted"/>
<evidence type="ECO:0000313" key="1">
    <source>
        <dbReference type="Proteomes" id="UP000887577"/>
    </source>
</evidence>
<reference evidence="2" key="1">
    <citation type="submission" date="2022-11" db="UniProtKB">
        <authorList>
            <consortium name="WormBaseParasite"/>
        </authorList>
    </citation>
    <scope>IDENTIFICATION</scope>
</reference>
<keyword evidence="1" id="KW-1185">Reference proteome</keyword>
<sequence length="103" mass="11341">MTNLQRPQRKPLQEYYNDDDAQLEALTKLIDPNAPRPTGQMITPARGDFPVAMTAPNGIRSTASAKSFEAVLERHSQVQPKVNCSTVIDHTGKLSTSLTYGKN</sequence>
<protein>
    <submittedName>
        <fullName evidence="2">Uncharacterized protein</fullName>
    </submittedName>
</protein>
<dbReference type="AlphaFoldDB" id="A0A914YIK8"/>